<dbReference type="GO" id="GO:0016192">
    <property type="term" value="P:vesicle-mediated transport"/>
    <property type="evidence" value="ECO:0007669"/>
    <property type="project" value="UniProtKB-ARBA"/>
</dbReference>
<organism evidence="4">
    <name type="scientific">Timema cristinae</name>
    <name type="common">Walking stick</name>
    <dbReference type="NCBI Taxonomy" id="61476"/>
    <lineage>
        <taxon>Eukaryota</taxon>
        <taxon>Metazoa</taxon>
        <taxon>Ecdysozoa</taxon>
        <taxon>Arthropoda</taxon>
        <taxon>Hexapoda</taxon>
        <taxon>Insecta</taxon>
        <taxon>Pterygota</taxon>
        <taxon>Neoptera</taxon>
        <taxon>Polyneoptera</taxon>
        <taxon>Phasmatodea</taxon>
        <taxon>Timematodea</taxon>
        <taxon>Timematoidea</taxon>
        <taxon>Timematidae</taxon>
        <taxon>Timema</taxon>
    </lineage>
</organism>
<dbReference type="PANTHER" id="PTHR14167">
    <property type="entry name" value="SH3 DOMAIN-CONTAINING"/>
    <property type="match status" value="1"/>
</dbReference>
<keyword evidence="1 2" id="KW-0728">SH3 domain</keyword>
<sequence>MTNVQDARLQVGQEQGSLRCDEVEAVVEFDYVAHEPDELSLRKGDIITNIRTQPGGWWEGSLRGKRGMFPDNFIKVQSESEASFQDVTLRRWGRRCRVLFSYQPANEDELALQVNDVIEVVGEVEEGWWKGKVNDSVGVFPSNFVMELVDEPAEIKRKPRTSSKDEASKLDLWCHIHIVVGEEIVESKPERNAILATVQVSRLL</sequence>
<dbReference type="CDD" id="cd11873">
    <property type="entry name" value="SH3_CD2AP-like_1"/>
    <property type="match status" value="1"/>
</dbReference>
<reference evidence="4" key="1">
    <citation type="submission" date="2020-11" db="EMBL/GenBank/DDBJ databases">
        <authorList>
            <person name="Tran Van P."/>
        </authorList>
    </citation>
    <scope>NUCLEOTIDE SEQUENCE</scope>
</reference>
<dbReference type="InterPro" id="IPR001452">
    <property type="entry name" value="SH3_domain"/>
</dbReference>
<feature type="domain" description="SH3" evidence="3">
    <location>
        <begin position="20"/>
        <end position="79"/>
    </location>
</feature>
<dbReference type="AlphaFoldDB" id="A0A7R9CL95"/>
<dbReference type="SMART" id="SM00326">
    <property type="entry name" value="SH3"/>
    <property type="match status" value="2"/>
</dbReference>
<proteinExistence type="predicted"/>
<dbReference type="Gene3D" id="2.30.30.40">
    <property type="entry name" value="SH3 Domains"/>
    <property type="match status" value="2"/>
</dbReference>
<dbReference type="EMBL" id="OC317519">
    <property type="protein sequence ID" value="CAD7397436.1"/>
    <property type="molecule type" value="Genomic_DNA"/>
</dbReference>
<accession>A0A7R9CL95</accession>
<dbReference type="Pfam" id="PF14604">
    <property type="entry name" value="SH3_9"/>
    <property type="match status" value="1"/>
</dbReference>
<protein>
    <recommendedName>
        <fullName evidence="3">SH3 domain-containing protein</fullName>
    </recommendedName>
</protein>
<dbReference type="SUPFAM" id="SSF50044">
    <property type="entry name" value="SH3-domain"/>
    <property type="match status" value="2"/>
</dbReference>
<dbReference type="GO" id="GO:0007015">
    <property type="term" value="P:actin filament organization"/>
    <property type="evidence" value="ECO:0007669"/>
    <property type="project" value="TreeGrafter"/>
</dbReference>
<dbReference type="PROSITE" id="PS50002">
    <property type="entry name" value="SH3"/>
    <property type="match status" value="2"/>
</dbReference>
<dbReference type="PANTHER" id="PTHR14167:SF92">
    <property type="entry name" value="CIN85 AND CD2AP RELATED, ISOFORM J"/>
    <property type="match status" value="1"/>
</dbReference>
<dbReference type="PRINTS" id="PR00499">
    <property type="entry name" value="P67PHOX"/>
</dbReference>
<dbReference type="InterPro" id="IPR050384">
    <property type="entry name" value="Endophilin_SH3RF"/>
</dbReference>
<dbReference type="FunFam" id="2.30.30.40:FF:000072">
    <property type="entry name" value="Unconventional Myosin IB"/>
    <property type="match status" value="1"/>
</dbReference>
<evidence type="ECO:0000256" key="1">
    <source>
        <dbReference type="ARBA" id="ARBA00022443"/>
    </source>
</evidence>
<dbReference type="InterPro" id="IPR036028">
    <property type="entry name" value="SH3-like_dom_sf"/>
</dbReference>
<name>A0A7R9CL95_TIMCR</name>
<feature type="domain" description="SH3" evidence="3">
    <location>
        <begin position="91"/>
        <end position="150"/>
    </location>
</feature>
<evidence type="ECO:0000256" key="2">
    <source>
        <dbReference type="PROSITE-ProRule" id="PRU00192"/>
    </source>
</evidence>
<dbReference type="PRINTS" id="PR00452">
    <property type="entry name" value="SH3DOMAIN"/>
</dbReference>
<evidence type="ECO:0000259" key="3">
    <source>
        <dbReference type="PROSITE" id="PS50002"/>
    </source>
</evidence>
<gene>
    <name evidence="4" type="ORF">TCEB3V08_LOCUS4090</name>
</gene>
<dbReference type="GO" id="GO:0016477">
    <property type="term" value="P:cell migration"/>
    <property type="evidence" value="ECO:0007669"/>
    <property type="project" value="TreeGrafter"/>
</dbReference>
<dbReference type="Pfam" id="PF00018">
    <property type="entry name" value="SH3_1"/>
    <property type="match status" value="1"/>
</dbReference>
<evidence type="ECO:0000313" key="4">
    <source>
        <dbReference type="EMBL" id="CAD7397436.1"/>
    </source>
</evidence>